<keyword evidence="1" id="KW-1133">Transmembrane helix</keyword>
<accession>A0A3M8CPS7</accession>
<evidence type="ECO:0000313" key="3">
    <source>
        <dbReference type="Proteomes" id="UP000269573"/>
    </source>
</evidence>
<dbReference type="EMBL" id="RHHU01000030">
    <property type="protein sequence ID" value="RNB77772.1"/>
    <property type="molecule type" value="Genomic_DNA"/>
</dbReference>
<dbReference type="AlphaFoldDB" id="A0A3M8CPS7"/>
<keyword evidence="3" id="KW-1185">Reference proteome</keyword>
<sequence length="82" mass="9439">MKKCITNGWVPANNFSVQYWHNFCNNEEMMANMPANGKGQASMQNKLFLIAVLLSMILVPVQRPFGVRHSFCRGRAWDEILH</sequence>
<protein>
    <submittedName>
        <fullName evidence="2">Uncharacterized protein</fullName>
    </submittedName>
</protein>
<feature type="transmembrane region" description="Helical" evidence="1">
    <location>
        <begin position="47"/>
        <end position="65"/>
    </location>
</feature>
<reference evidence="2 3" key="1">
    <citation type="submission" date="2018-10" db="EMBL/GenBank/DDBJ databases">
        <title>Phylogenomics of Brevibacillus.</title>
        <authorList>
            <person name="Dunlap C."/>
        </authorList>
    </citation>
    <scope>NUCLEOTIDE SEQUENCE [LARGE SCALE GENOMIC DNA]</scope>
    <source>
        <strain evidence="2 3">JCM 15774</strain>
    </source>
</reference>
<keyword evidence="1" id="KW-0472">Membrane</keyword>
<dbReference type="Proteomes" id="UP000269573">
    <property type="component" value="Unassembled WGS sequence"/>
</dbReference>
<comment type="caution">
    <text evidence="2">The sequence shown here is derived from an EMBL/GenBank/DDBJ whole genome shotgun (WGS) entry which is preliminary data.</text>
</comment>
<evidence type="ECO:0000256" key="1">
    <source>
        <dbReference type="SAM" id="Phobius"/>
    </source>
</evidence>
<keyword evidence="1" id="KW-0812">Transmembrane</keyword>
<gene>
    <name evidence="2" type="ORF">EDM59_30665</name>
</gene>
<name>A0A3M8CPS7_9BACL</name>
<evidence type="ECO:0000313" key="2">
    <source>
        <dbReference type="EMBL" id="RNB77772.1"/>
    </source>
</evidence>
<proteinExistence type="predicted"/>
<organism evidence="2 3">
    <name type="scientific">Brevibacillus nitrificans</name>
    <dbReference type="NCBI Taxonomy" id="651560"/>
    <lineage>
        <taxon>Bacteria</taxon>
        <taxon>Bacillati</taxon>
        <taxon>Bacillota</taxon>
        <taxon>Bacilli</taxon>
        <taxon>Bacillales</taxon>
        <taxon>Paenibacillaceae</taxon>
        <taxon>Brevibacillus</taxon>
    </lineage>
</organism>